<sequence>MRLVYSASTHGSSSISKKQPSSMANGVREPMVLLAAPPLHEVVFSQALRGLLFDAFHAALDPVARKRQHEGGSLAVVALASTVASQALTSVLQNATELSNLTTYLGLFPEFTQTLSSLQNITLLAPTNQAFSAFLNSSAGAALVQNDTSLIQALFSYHVLKGTYTDFENGAFIQTLLQPPQYTNVTGGQVVGVFNENNNTSFYSGLLANASVTGSPMNFSGGVVHMIDSVLIIPQNVSETAIQLNLTAAAGALTSASLVETADHLTDVTVFVPNNAAFAAIGSALPNLTMEQLTSILQYHVIQGVVGYSTGLQNGTSLMTVQGNNVTITVDDTGVFVNSAKVIVADVLVANGVVHVIDNVLNPNNATATANPDAQESGSPAFSGASSASDVPFTTGVPTPTSSIASESAPGATAASSSSSSGGASMPMKTGAIEAAALFGAAALAMNM</sequence>
<dbReference type="Proteomes" id="UP001345827">
    <property type="component" value="Unassembled WGS sequence"/>
</dbReference>
<dbReference type="SUPFAM" id="SSF82153">
    <property type="entry name" value="FAS1 domain"/>
    <property type="match status" value="2"/>
</dbReference>
<proteinExistence type="predicted"/>
<dbReference type="GO" id="GO:0000329">
    <property type="term" value="C:fungal-type vacuole membrane"/>
    <property type="evidence" value="ECO:0007669"/>
    <property type="project" value="TreeGrafter"/>
</dbReference>
<dbReference type="Pfam" id="PF02469">
    <property type="entry name" value="Fasciclin"/>
    <property type="match status" value="2"/>
</dbReference>
<dbReference type="InterPro" id="IPR036378">
    <property type="entry name" value="FAS1_dom_sf"/>
</dbReference>
<protein>
    <recommendedName>
        <fullName evidence="2">FAS1 domain-containing protein</fullName>
    </recommendedName>
</protein>
<name>A0AAV9QEM7_9PEZI</name>
<dbReference type="PANTHER" id="PTHR10900:SF77">
    <property type="entry name" value="FI19380P1"/>
    <property type="match status" value="1"/>
</dbReference>
<feature type="compositionally biased region" description="Low complexity" evidence="1">
    <location>
        <begin position="405"/>
        <end position="426"/>
    </location>
</feature>
<evidence type="ECO:0000313" key="3">
    <source>
        <dbReference type="EMBL" id="KAK5542106.1"/>
    </source>
</evidence>
<dbReference type="AlphaFoldDB" id="A0AAV9QEM7"/>
<feature type="compositionally biased region" description="Low complexity" evidence="1">
    <location>
        <begin position="367"/>
        <end position="389"/>
    </location>
</feature>
<gene>
    <name evidence="3" type="ORF">LTR25_001991</name>
</gene>
<dbReference type="InterPro" id="IPR050904">
    <property type="entry name" value="Adhesion/Biosynth-related"/>
</dbReference>
<dbReference type="FunFam" id="2.30.180.10:FF:000032">
    <property type="entry name" value="Fasciclin domain-containing protein, putative"/>
    <property type="match status" value="1"/>
</dbReference>
<dbReference type="PANTHER" id="PTHR10900">
    <property type="entry name" value="PERIOSTIN-RELATED"/>
    <property type="match status" value="1"/>
</dbReference>
<feature type="domain" description="FAS1" evidence="2">
    <location>
        <begin position="85"/>
        <end position="231"/>
    </location>
</feature>
<evidence type="ECO:0000313" key="4">
    <source>
        <dbReference type="Proteomes" id="UP001345827"/>
    </source>
</evidence>
<dbReference type="Gene3D" id="2.30.180.10">
    <property type="entry name" value="FAS1 domain"/>
    <property type="match status" value="2"/>
</dbReference>
<dbReference type="EMBL" id="JAXLQG010000003">
    <property type="protein sequence ID" value="KAK5542106.1"/>
    <property type="molecule type" value="Genomic_DNA"/>
</dbReference>
<dbReference type="GO" id="GO:0016236">
    <property type="term" value="P:macroautophagy"/>
    <property type="evidence" value="ECO:0007669"/>
    <property type="project" value="TreeGrafter"/>
</dbReference>
<feature type="compositionally biased region" description="Low complexity" evidence="1">
    <location>
        <begin position="12"/>
        <end position="22"/>
    </location>
</feature>
<accession>A0AAV9QEM7</accession>
<comment type="caution">
    <text evidence="3">The sequence shown here is derived from an EMBL/GenBank/DDBJ whole genome shotgun (WGS) entry which is preliminary data.</text>
</comment>
<keyword evidence="4" id="KW-1185">Reference proteome</keyword>
<evidence type="ECO:0000259" key="2">
    <source>
        <dbReference type="PROSITE" id="PS50213"/>
    </source>
</evidence>
<feature type="region of interest" description="Disordered" evidence="1">
    <location>
        <begin position="1"/>
        <end position="23"/>
    </location>
</feature>
<reference evidence="3 4" key="1">
    <citation type="submission" date="2023-06" db="EMBL/GenBank/DDBJ databases">
        <title>Black Yeasts Isolated from many extreme environments.</title>
        <authorList>
            <person name="Coleine C."/>
            <person name="Stajich J.E."/>
            <person name="Selbmann L."/>
        </authorList>
    </citation>
    <scope>NUCLEOTIDE SEQUENCE [LARGE SCALE GENOMIC DNA]</scope>
    <source>
        <strain evidence="3 4">CCFEE 5887</strain>
    </source>
</reference>
<feature type="region of interest" description="Disordered" evidence="1">
    <location>
        <begin position="367"/>
        <end position="426"/>
    </location>
</feature>
<evidence type="ECO:0000256" key="1">
    <source>
        <dbReference type="SAM" id="MobiDB-lite"/>
    </source>
</evidence>
<dbReference type="InterPro" id="IPR000782">
    <property type="entry name" value="FAS1_domain"/>
</dbReference>
<dbReference type="PROSITE" id="PS50213">
    <property type="entry name" value="FAS1"/>
    <property type="match status" value="2"/>
</dbReference>
<organism evidence="3 4">
    <name type="scientific">Vermiconidia calcicola</name>
    <dbReference type="NCBI Taxonomy" id="1690605"/>
    <lineage>
        <taxon>Eukaryota</taxon>
        <taxon>Fungi</taxon>
        <taxon>Dikarya</taxon>
        <taxon>Ascomycota</taxon>
        <taxon>Pezizomycotina</taxon>
        <taxon>Dothideomycetes</taxon>
        <taxon>Dothideomycetidae</taxon>
        <taxon>Mycosphaerellales</taxon>
        <taxon>Extremaceae</taxon>
        <taxon>Vermiconidia</taxon>
    </lineage>
</organism>
<dbReference type="SMART" id="SM00554">
    <property type="entry name" value="FAS1"/>
    <property type="match status" value="2"/>
</dbReference>
<feature type="compositionally biased region" description="Polar residues" evidence="1">
    <location>
        <begin position="1"/>
        <end position="11"/>
    </location>
</feature>
<feature type="domain" description="FAS1" evidence="2">
    <location>
        <begin position="233"/>
        <end position="361"/>
    </location>
</feature>